<name>A0AAU8LTY2_9BACT</name>
<protein>
    <recommendedName>
        <fullName evidence="2">NlpC/P60 family protein</fullName>
    </recommendedName>
</protein>
<dbReference type="KEGG" id="eaj:Q3M24_20430"/>
<accession>A0AAU8LTY2</accession>
<sequence length="285" mass="31488">MKTHGGLHTHRGLIALTGAFFAAFALSGCGHEKPIDPQAELLPEQNIERAFQKQETLTAGHNFIAPVLRESAPAEKIHLDPPTPVAPPKAETELTLSAPHPSQCWMGDVTNPLREVVTSLEEQSLLYNTGPLTDCSGIFHRVLQGLKEQCPGRDFPTVEKDRDSRALARWYHERGKLQLIDNAEESAALLKPGAIIFFGRNGSVYEDFSVDDLLTPRKGIAHLGVVVKVHKDESGKVLHYELFHGYGRKGITAASVTDWHKRTPTRNGYPPFGNGRQQWVAVARI</sequence>
<proteinExistence type="predicted"/>
<reference evidence="1" key="1">
    <citation type="journal article" date="2024" name="Syst. Appl. Microbiol.">
        <title>First single-strain enrichments of Electrothrix cable bacteria, description of E. aestuarii sp. nov. and E. rattekaaiensis sp. nov., and proposal of a cable bacteria taxonomy following the rules of the SeqCode.</title>
        <authorList>
            <person name="Plum-Jensen L.E."/>
            <person name="Schramm A."/>
            <person name="Marshall I.P.G."/>
        </authorList>
    </citation>
    <scope>NUCLEOTIDE SEQUENCE</scope>
    <source>
        <strain evidence="1">Rat1</strain>
    </source>
</reference>
<dbReference type="AlphaFoldDB" id="A0AAU8LTY2"/>
<evidence type="ECO:0008006" key="2">
    <source>
        <dbReference type="Google" id="ProtNLM"/>
    </source>
</evidence>
<dbReference type="PROSITE" id="PS51257">
    <property type="entry name" value="PROKAR_LIPOPROTEIN"/>
    <property type="match status" value="1"/>
</dbReference>
<gene>
    <name evidence="1" type="ORF">Q3M24_20430</name>
</gene>
<dbReference type="EMBL" id="CP159373">
    <property type="protein sequence ID" value="XCN72631.1"/>
    <property type="molecule type" value="Genomic_DNA"/>
</dbReference>
<organism evidence="1">
    <name type="scientific">Candidatus Electrothrix aestuarii</name>
    <dbReference type="NCBI Taxonomy" id="3062594"/>
    <lineage>
        <taxon>Bacteria</taxon>
        <taxon>Pseudomonadati</taxon>
        <taxon>Thermodesulfobacteriota</taxon>
        <taxon>Desulfobulbia</taxon>
        <taxon>Desulfobulbales</taxon>
        <taxon>Desulfobulbaceae</taxon>
        <taxon>Candidatus Electrothrix</taxon>
    </lineage>
</organism>
<reference evidence="1" key="2">
    <citation type="submission" date="2024-06" db="EMBL/GenBank/DDBJ databases">
        <authorList>
            <person name="Plum-Jensen L.E."/>
            <person name="Schramm A."/>
            <person name="Marshall I.P.G."/>
        </authorList>
    </citation>
    <scope>NUCLEOTIDE SEQUENCE</scope>
    <source>
        <strain evidence="1">Rat1</strain>
    </source>
</reference>
<evidence type="ECO:0000313" key="1">
    <source>
        <dbReference type="EMBL" id="XCN72631.1"/>
    </source>
</evidence>